<dbReference type="CDD" id="cd24035">
    <property type="entry name" value="ASKHA_NBD_O66634-like_rpt2"/>
    <property type="match status" value="1"/>
</dbReference>
<dbReference type="Pfam" id="PF01869">
    <property type="entry name" value="BcrAD_BadFG"/>
    <property type="match status" value="2"/>
</dbReference>
<dbReference type="InterPro" id="IPR043129">
    <property type="entry name" value="ATPase_NBD"/>
</dbReference>
<evidence type="ECO:0000313" key="3">
    <source>
        <dbReference type="EMBL" id="MDX8414866.1"/>
    </source>
</evidence>
<dbReference type="InterPro" id="IPR002731">
    <property type="entry name" value="ATPase_BadF"/>
</dbReference>
<dbReference type="RefSeq" id="WP_370396312.1">
    <property type="nucleotide sequence ID" value="NZ_JALBUT010000001.1"/>
</dbReference>
<dbReference type="Gene3D" id="3.30.420.40">
    <property type="match status" value="4"/>
</dbReference>
<dbReference type="PANTHER" id="PTHR32329:SF4">
    <property type="entry name" value="ACTIVATOR OF 2-HYDROXYACYL-COA DEHYDRATASE"/>
    <property type="match status" value="1"/>
</dbReference>
<feature type="domain" description="ATPase BadF/BadG/BcrA/BcrD type" evidence="1">
    <location>
        <begin position="5"/>
        <end position="254"/>
    </location>
</feature>
<feature type="domain" description="ATPase BadF/BadG/BcrA/BcrD type" evidence="1">
    <location>
        <begin position="320"/>
        <end position="577"/>
    </location>
</feature>
<evidence type="ECO:0000313" key="4">
    <source>
        <dbReference type="Proteomes" id="UP001275932"/>
    </source>
</evidence>
<dbReference type="InterPro" id="IPR051805">
    <property type="entry name" value="Dehydratase_Activator_Redct"/>
</dbReference>
<reference evidence="3 4" key="1">
    <citation type="submission" date="2022-03" db="EMBL/GenBank/DDBJ databases">
        <title>Novel taxa within the pig intestine.</title>
        <authorList>
            <person name="Wylensek D."/>
            <person name="Bishof K."/>
            <person name="Afrizal A."/>
            <person name="Clavel T."/>
        </authorList>
    </citation>
    <scope>NUCLEOTIDE SEQUENCE [LARGE SCALE GENOMIC DNA]</scope>
    <source>
        <strain evidence="3 4">CLA-KB-P66</strain>
    </source>
</reference>
<dbReference type="SUPFAM" id="SSF53067">
    <property type="entry name" value="Actin-like ATPase domain"/>
    <property type="match status" value="2"/>
</dbReference>
<accession>A0ABU4WFQ1</accession>
<sequence>MRYNLGIDAGSTTVKLLVSEGRKTLYSSYSRHNADVARCLSGELEKLAGVFPDASFGVCLTGSAGMGVAERCGFKFIQELVAESLAVKTLGFENATLIDIGGEDAKMIFFSSGRSPDIRMNGVCAGGTGAFLDQMASLLGIDAGKMGELALKAKRVYPIASRCGVFAKTDIQNLASRRISLEDISASVFHAVALQCAGSLARATDLVAPVLCVGGPLTFLRALRKAFSDVLEVSEGEMLLPENSETFAAMGAACAAEREGSLSAAEILERVEKSNFKSAKKSLEPLFKNPREFENWKRSLRVKKIPSREIKNGEHLQVFVGIDSGSTTTKLAVVDEDLNLVFCRYGSNSGMPLEIAGKFMGEFFALAKSKGASVEILSSASTGYGEDLIRAAFNLDCGIVETMAHLQAAMWIDESVSFVLDIGGQDMKSIFVENKAVKNVELNESCSSGCGSFLQSFASMMNLDLDEFARLACLSQNPCDLGTRCTVFMNSKVKEALKEQSGAGDIAAGLAISVVKNCLFKVLKISNMERLGDNIVVQGGTFKNLAVLRALEVLSGKKISTCDRPELMGAMGAALYARSLFKKGGESSICPNVDFSKISRKNLECRGCANRCNVIRFSFENGNVSYAGNKCERFFHSAANAKTRGEDGVLLRYKMLFENSGNSETLEKIGIPRALNIYENYPFWAELFRGCGFDLVLSGESTSSLAAKGVSFLMSDNLCFPAKLAHGHILDLVERGCKRIFFPMVAKEAGEGKGSSNSFNCPVVTGYPNVVKNSMELQSRFGVEFDYPVISFESRKSLEKSCWSYFKGLGVGRRRFLASLENALKKREDFRRNSSLAQMKILEKGVKSRKPVLVFTGRPYHCDPLINQKASQIAADLGADVVSDDAFLFESEADLDSVNYIPQWTYPNRVMRAAIAVAKLPKNVALVQLNSFGCGPDSFLMDEASEVLHAAGKNLTVIRVDEISSTGSIRLRLRSLIESLKLFGGSSDGALKPYKPYNLSYEKIDREKTIVVPFVNDIISPIIPAMAKAMGYKAVCLPPPDSESVGEGLKYGHNEVCYPATVIVGDIIKFLKKEGRKASDYVVAITQTGGQCRATNYLALIKNAMRLAGFPDVKIVSVNFGKTFKNSQPAFKTGIIKSVKLSLLCIAFTDAVSEMYHAMRVREAVSGSAKHIADSVINRAVSLFEKCDAKGIFRLLKEAVDAFNRIVVKFENTRKIGFIGEIYLKYNSFSHCNLADWISERGVEVVRPPLKNFVMQTFVNEKANESFGISERGFFSRILSPAAFSYMNSFLARAEKIMSQFKYFHRSPTIFEMASDAEKILRLSNQFGEGWLIAAEIAEFAKRGINDVVCVQPFGCIANHIVAKGIERKVKKMFPHMNILFLDIDSSVAPVNLQNRLMFLIDENLKYAQKADA</sequence>
<evidence type="ECO:0000259" key="2">
    <source>
        <dbReference type="Pfam" id="PF09989"/>
    </source>
</evidence>
<dbReference type="Pfam" id="PF09989">
    <property type="entry name" value="DUF2229"/>
    <property type="match status" value="1"/>
</dbReference>
<proteinExistence type="predicted"/>
<dbReference type="PANTHER" id="PTHR32329">
    <property type="entry name" value="BIFUNCTIONAL PROTEIN [INCLUDES 2-HYDROXYACYL-COA DEHYDRATASE (N-TER) AND ITS ACTIVATOR DOMAIN (C_TERM)-RELATED"/>
    <property type="match status" value="1"/>
</dbReference>
<organism evidence="3 4">
    <name type="scientific">Intestinicryptomonas porci</name>
    <dbReference type="NCBI Taxonomy" id="2926320"/>
    <lineage>
        <taxon>Bacteria</taxon>
        <taxon>Pseudomonadati</taxon>
        <taxon>Verrucomicrobiota</taxon>
        <taxon>Opitutia</taxon>
        <taxon>Opitutales</taxon>
        <taxon>Intestinicryptomonaceae</taxon>
        <taxon>Intestinicryptomonas</taxon>
    </lineage>
</organism>
<dbReference type="EMBL" id="JALBUT010000001">
    <property type="protein sequence ID" value="MDX8414866.1"/>
    <property type="molecule type" value="Genomic_DNA"/>
</dbReference>
<keyword evidence="4" id="KW-1185">Reference proteome</keyword>
<evidence type="ECO:0000259" key="1">
    <source>
        <dbReference type="Pfam" id="PF01869"/>
    </source>
</evidence>
<feature type="domain" description="DUF2229" evidence="2">
    <location>
        <begin position="668"/>
        <end position="886"/>
    </location>
</feature>
<dbReference type="CDD" id="cd24034">
    <property type="entry name" value="ASKHA_NBD_O66634-like_rpt1"/>
    <property type="match status" value="1"/>
</dbReference>
<comment type="caution">
    <text evidence="3">The sequence shown here is derived from an EMBL/GenBank/DDBJ whole genome shotgun (WGS) entry which is preliminary data.</text>
</comment>
<name>A0ABU4WFQ1_9BACT</name>
<dbReference type="Proteomes" id="UP001275932">
    <property type="component" value="Unassembled WGS sequence"/>
</dbReference>
<gene>
    <name evidence="3" type="ORF">MOX91_01515</name>
</gene>
<dbReference type="InterPro" id="IPR018709">
    <property type="entry name" value="CoA_activase_DUF2229"/>
</dbReference>
<protein>
    <submittedName>
        <fullName evidence="3">Acyl-CoA dehydratase activase-related protein</fullName>
    </submittedName>
</protein>